<dbReference type="EMBL" id="UOFA01000120">
    <property type="protein sequence ID" value="VAW44500.1"/>
    <property type="molecule type" value="Genomic_DNA"/>
</dbReference>
<proteinExistence type="predicted"/>
<keyword evidence="1" id="KW-0132">Cell division</keyword>
<protein>
    <submittedName>
        <fullName evidence="1">Cell division protein FtsZ</fullName>
    </submittedName>
</protein>
<reference evidence="1" key="1">
    <citation type="submission" date="2018-06" db="EMBL/GenBank/DDBJ databases">
        <authorList>
            <person name="Zhirakovskaya E."/>
        </authorList>
    </citation>
    <scope>NUCLEOTIDE SEQUENCE</scope>
</reference>
<dbReference type="AlphaFoldDB" id="A0A3B0VVX2"/>
<name>A0A3B0VVX2_9ZZZZ</name>
<gene>
    <name evidence="1" type="ORF">MNBD_GAMMA02-1716</name>
</gene>
<keyword evidence="1" id="KW-0131">Cell cycle</keyword>
<feature type="non-terminal residue" evidence="1">
    <location>
        <position position="28"/>
    </location>
</feature>
<evidence type="ECO:0000313" key="1">
    <source>
        <dbReference type="EMBL" id="VAW44500.1"/>
    </source>
</evidence>
<dbReference type="GO" id="GO:0051301">
    <property type="term" value="P:cell division"/>
    <property type="evidence" value="ECO:0007669"/>
    <property type="project" value="UniProtKB-KW"/>
</dbReference>
<accession>A0A3B0VVX2</accession>
<sequence length="28" mass="2795">MFELMETDNTGAVIKVIGVGGGGGNTVQ</sequence>
<organism evidence="1">
    <name type="scientific">hydrothermal vent metagenome</name>
    <dbReference type="NCBI Taxonomy" id="652676"/>
    <lineage>
        <taxon>unclassified sequences</taxon>
        <taxon>metagenomes</taxon>
        <taxon>ecological metagenomes</taxon>
    </lineage>
</organism>